<dbReference type="AlphaFoldDB" id="A0A9N9IYD1"/>
<keyword evidence="2" id="KW-1185">Reference proteome</keyword>
<gene>
    <name evidence="1" type="ORF">RFULGI_LOCUS14013</name>
</gene>
<dbReference type="EMBL" id="CAJVPZ010039136">
    <property type="protein sequence ID" value="CAG8756868.1"/>
    <property type="molecule type" value="Genomic_DNA"/>
</dbReference>
<comment type="caution">
    <text evidence="1">The sequence shown here is derived from an EMBL/GenBank/DDBJ whole genome shotgun (WGS) entry which is preliminary data.</text>
</comment>
<feature type="non-terminal residue" evidence="1">
    <location>
        <position position="40"/>
    </location>
</feature>
<organism evidence="1 2">
    <name type="scientific">Racocetra fulgida</name>
    <dbReference type="NCBI Taxonomy" id="60492"/>
    <lineage>
        <taxon>Eukaryota</taxon>
        <taxon>Fungi</taxon>
        <taxon>Fungi incertae sedis</taxon>
        <taxon>Mucoromycota</taxon>
        <taxon>Glomeromycotina</taxon>
        <taxon>Glomeromycetes</taxon>
        <taxon>Diversisporales</taxon>
        <taxon>Gigasporaceae</taxon>
        <taxon>Racocetra</taxon>
    </lineage>
</organism>
<reference evidence="1" key="1">
    <citation type="submission" date="2021-06" db="EMBL/GenBank/DDBJ databases">
        <authorList>
            <person name="Kallberg Y."/>
            <person name="Tangrot J."/>
            <person name="Rosling A."/>
        </authorList>
    </citation>
    <scope>NUCLEOTIDE SEQUENCE</scope>
    <source>
        <strain evidence="1">IN212</strain>
    </source>
</reference>
<evidence type="ECO:0000313" key="2">
    <source>
        <dbReference type="Proteomes" id="UP000789396"/>
    </source>
</evidence>
<proteinExistence type="predicted"/>
<evidence type="ECO:0000313" key="1">
    <source>
        <dbReference type="EMBL" id="CAG8756868.1"/>
    </source>
</evidence>
<name>A0A9N9IYD1_9GLOM</name>
<dbReference type="Proteomes" id="UP000789396">
    <property type="component" value="Unassembled WGS sequence"/>
</dbReference>
<protein>
    <submittedName>
        <fullName evidence="1">15887_t:CDS:1</fullName>
    </submittedName>
</protein>
<feature type="non-terminal residue" evidence="1">
    <location>
        <position position="1"/>
    </location>
</feature>
<accession>A0A9N9IYD1</accession>
<sequence length="40" mass="4066">TLSISSPCAADFDLYFVSGAATSDTPDTYLESGAVVYSGS</sequence>